<evidence type="ECO:0000313" key="8">
    <source>
        <dbReference type="Proteomes" id="UP001500074"/>
    </source>
</evidence>
<dbReference type="EMBL" id="BAABKI010000002">
    <property type="protein sequence ID" value="GAA5169081.1"/>
    <property type="molecule type" value="Genomic_DNA"/>
</dbReference>
<dbReference type="Proteomes" id="UP001500074">
    <property type="component" value="Unassembled WGS sequence"/>
</dbReference>
<dbReference type="SUPFAM" id="SSF55620">
    <property type="entry name" value="Tetrahydrobiopterin biosynthesis enzymes-like"/>
    <property type="match status" value="2"/>
</dbReference>
<reference evidence="8" key="1">
    <citation type="journal article" date="2019" name="Int. J. Syst. Evol. Microbiol.">
        <title>The Global Catalogue of Microorganisms (GCM) 10K type strain sequencing project: providing services to taxonomists for standard genome sequencing and annotation.</title>
        <authorList>
            <consortium name="The Broad Institute Genomics Platform"/>
            <consortium name="The Broad Institute Genome Sequencing Center for Infectious Disease"/>
            <person name="Wu L."/>
            <person name="Ma J."/>
        </authorList>
    </citation>
    <scope>NUCLEOTIDE SEQUENCE [LARGE SCALE GENOMIC DNA]</scope>
    <source>
        <strain evidence="8">JCM 18472</strain>
    </source>
</reference>
<dbReference type="Gene3D" id="3.30.479.10">
    <property type="entry name" value="6-pyruvoyl tetrahydropterin synthase/QueD"/>
    <property type="match status" value="2"/>
</dbReference>
<evidence type="ECO:0000256" key="5">
    <source>
        <dbReference type="ARBA" id="ARBA00031449"/>
    </source>
</evidence>
<comment type="caution">
    <text evidence="7">The sequence shown here is derived from an EMBL/GenBank/DDBJ whole genome shotgun (WGS) entry which is preliminary data.</text>
</comment>
<comment type="pathway">
    <text evidence="1">Purine metabolism; 7-cyano-7-deazaguanine biosynthesis.</text>
</comment>
<sequence>MTLFVNDISQLDVAFWCPQKGLSGASWAVDVELDGHLGEDGMLFDFGEVKPWIKKSLDSGPDHTLLVPTQAPGVSITTRGEDCIIRTTQPYAMEVRGPRRAFTLLPWPAINAERMAVHYGEQLSRRPPQRIESVRLQFREEAIEGAAYGYSHGLKRHAGNCQRIAHGHRSRLLIWCDGRRQPSLEQRWAERLDARYLVDVEDIIDQTSASLTLGYRASQGEFRLTLPRERCELLPTATTVEQIATWLVAQVSHQDAPLSHVRVQAFEGIGKGARAEAILEMRAWQKATPGNQ</sequence>
<organism evidence="7 8">
    <name type="scientific">Modicisalibacter zincidurans</name>
    <dbReference type="NCBI Taxonomy" id="1178777"/>
    <lineage>
        <taxon>Bacteria</taxon>
        <taxon>Pseudomonadati</taxon>
        <taxon>Pseudomonadota</taxon>
        <taxon>Gammaproteobacteria</taxon>
        <taxon>Oceanospirillales</taxon>
        <taxon>Halomonadaceae</taxon>
        <taxon>Modicisalibacter</taxon>
    </lineage>
</organism>
<evidence type="ECO:0000256" key="2">
    <source>
        <dbReference type="ARBA" id="ARBA00008900"/>
    </source>
</evidence>
<protein>
    <recommendedName>
        <fullName evidence="4">6-carboxy-5,6,7,8-tetrahydropterin synthase</fullName>
        <ecNumber evidence="3">4.1.2.50</ecNumber>
    </recommendedName>
    <alternativeName>
        <fullName evidence="5">Queuosine biosynthesis protein QueD</fullName>
    </alternativeName>
</protein>
<dbReference type="RefSeq" id="WP_051907442.1">
    <property type="nucleotide sequence ID" value="NZ_BAABKI010000002.1"/>
</dbReference>
<evidence type="ECO:0000256" key="3">
    <source>
        <dbReference type="ARBA" id="ARBA00012982"/>
    </source>
</evidence>
<dbReference type="EC" id="4.1.2.50" evidence="3"/>
<gene>
    <name evidence="7" type="ORF">GCM10023342_00340</name>
</gene>
<comment type="catalytic activity">
    <reaction evidence="6">
        <text>7,8-dihydroneopterin 3'-triphosphate + H2O = 6-carboxy-5,6,7,8-tetrahydropterin + triphosphate + acetaldehyde + 2 H(+)</text>
        <dbReference type="Rhea" id="RHEA:27966"/>
        <dbReference type="ChEBI" id="CHEBI:15343"/>
        <dbReference type="ChEBI" id="CHEBI:15377"/>
        <dbReference type="ChEBI" id="CHEBI:15378"/>
        <dbReference type="ChEBI" id="CHEBI:18036"/>
        <dbReference type="ChEBI" id="CHEBI:58462"/>
        <dbReference type="ChEBI" id="CHEBI:61032"/>
        <dbReference type="EC" id="4.1.2.50"/>
    </reaction>
</comment>
<proteinExistence type="inferred from homology"/>
<evidence type="ECO:0000313" key="7">
    <source>
        <dbReference type="EMBL" id="GAA5169081.1"/>
    </source>
</evidence>
<keyword evidence="8" id="KW-1185">Reference proteome</keyword>
<evidence type="ECO:0000256" key="1">
    <source>
        <dbReference type="ARBA" id="ARBA00005061"/>
    </source>
</evidence>
<name>A0ABP9QXB6_9GAMM</name>
<comment type="similarity">
    <text evidence="2">Belongs to the PTPS family. QueD subfamily.</text>
</comment>
<dbReference type="Pfam" id="PF01242">
    <property type="entry name" value="PTPS"/>
    <property type="match status" value="2"/>
</dbReference>
<accession>A0ABP9QXB6</accession>
<dbReference type="InterPro" id="IPR038418">
    <property type="entry name" value="6-PTP_synth/QueD_sf"/>
</dbReference>
<dbReference type="InterPro" id="IPR007115">
    <property type="entry name" value="6-PTP_synth/QueD"/>
</dbReference>
<evidence type="ECO:0000256" key="4">
    <source>
        <dbReference type="ARBA" id="ARBA00018141"/>
    </source>
</evidence>
<evidence type="ECO:0000256" key="6">
    <source>
        <dbReference type="ARBA" id="ARBA00048807"/>
    </source>
</evidence>